<protein>
    <submittedName>
        <fullName evidence="1">Uncharacterized protein</fullName>
    </submittedName>
</protein>
<organism evidence="1 2">
    <name type="scientific">Trifolium medium</name>
    <dbReference type="NCBI Taxonomy" id="97028"/>
    <lineage>
        <taxon>Eukaryota</taxon>
        <taxon>Viridiplantae</taxon>
        <taxon>Streptophyta</taxon>
        <taxon>Embryophyta</taxon>
        <taxon>Tracheophyta</taxon>
        <taxon>Spermatophyta</taxon>
        <taxon>Magnoliopsida</taxon>
        <taxon>eudicotyledons</taxon>
        <taxon>Gunneridae</taxon>
        <taxon>Pentapetalae</taxon>
        <taxon>rosids</taxon>
        <taxon>fabids</taxon>
        <taxon>Fabales</taxon>
        <taxon>Fabaceae</taxon>
        <taxon>Papilionoideae</taxon>
        <taxon>50 kb inversion clade</taxon>
        <taxon>NPAAA clade</taxon>
        <taxon>Hologalegina</taxon>
        <taxon>IRL clade</taxon>
        <taxon>Trifolieae</taxon>
        <taxon>Trifolium</taxon>
    </lineage>
</organism>
<dbReference type="AlphaFoldDB" id="A0A392UMR7"/>
<comment type="caution">
    <text evidence="1">The sequence shown here is derived from an EMBL/GenBank/DDBJ whole genome shotgun (WGS) entry which is preliminary data.</text>
</comment>
<sequence>MADRRAKGMCMFCDEPFTPGRHLKHRRSQLMVMELDDDDYCIPEIEQLSVPVPAEHPQLSLQALTG</sequence>
<evidence type="ECO:0000313" key="1">
    <source>
        <dbReference type="EMBL" id="MCI73726.1"/>
    </source>
</evidence>
<proteinExistence type="predicted"/>
<dbReference type="Proteomes" id="UP000265520">
    <property type="component" value="Unassembled WGS sequence"/>
</dbReference>
<keyword evidence="2" id="KW-1185">Reference proteome</keyword>
<name>A0A392UMR7_9FABA</name>
<feature type="non-terminal residue" evidence="1">
    <location>
        <position position="66"/>
    </location>
</feature>
<evidence type="ECO:0000313" key="2">
    <source>
        <dbReference type="Proteomes" id="UP000265520"/>
    </source>
</evidence>
<accession>A0A392UMR7</accession>
<reference evidence="1 2" key="1">
    <citation type="journal article" date="2018" name="Front. Plant Sci.">
        <title>Red Clover (Trifolium pratense) and Zigzag Clover (T. medium) - A Picture of Genomic Similarities and Differences.</title>
        <authorList>
            <person name="Dluhosova J."/>
            <person name="Istvanek J."/>
            <person name="Nedelnik J."/>
            <person name="Repkova J."/>
        </authorList>
    </citation>
    <scope>NUCLEOTIDE SEQUENCE [LARGE SCALE GENOMIC DNA]</scope>
    <source>
        <strain evidence="2">cv. 10/8</strain>
        <tissue evidence="1">Leaf</tissue>
    </source>
</reference>
<dbReference type="EMBL" id="LXQA010844949">
    <property type="protein sequence ID" value="MCI73726.1"/>
    <property type="molecule type" value="Genomic_DNA"/>
</dbReference>